<reference evidence="1 4" key="2">
    <citation type="journal article" date="2014" name="BMC Genomics">
        <title>An improved genome release (version Mt4.0) for the model legume Medicago truncatula.</title>
        <authorList>
            <person name="Tang H."/>
            <person name="Krishnakumar V."/>
            <person name="Bidwell S."/>
            <person name="Rosen B."/>
            <person name="Chan A."/>
            <person name="Zhou S."/>
            <person name="Gentzbittel L."/>
            <person name="Childs K.L."/>
            <person name="Yandell M."/>
            <person name="Gundlach H."/>
            <person name="Mayer K.F."/>
            <person name="Schwartz D.C."/>
            <person name="Town C.D."/>
        </authorList>
    </citation>
    <scope>GENOME REANNOTATION</scope>
    <source>
        <strain evidence="3 4">cv. Jemalong A17</strain>
    </source>
</reference>
<dbReference type="InterPro" id="IPR055290">
    <property type="entry name" value="At3g26010-like"/>
</dbReference>
<dbReference type="AlphaFoldDB" id="G7J7Y5"/>
<dbReference type="PANTHER" id="PTHR35546">
    <property type="entry name" value="F-BOX PROTEIN INTERACTION DOMAIN PROTEIN-RELATED"/>
    <property type="match status" value="1"/>
</dbReference>
<evidence type="ECO:0000313" key="4">
    <source>
        <dbReference type="Proteomes" id="UP000002051"/>
    </source>
</evidence>
<dbReference type="EMBL" id="CM001219">
    <property type="protein sequence ID" value="AES70879.1"/>
    <property type="molecule type" value="Genomic_DNA"/>
</dbReference>
<dbReference type="PANTHER" id="PTHR35546:SF70">
    <property type="entry name" value="F-BOX PROTEIN INTERACTION DOMAIN PROTEIN"/>
    <property type="match status" value="1"/>
</dbReference>
<dbReference type="eggNOG" id="ENOG502S0ZC">
    <property type="taxonomic scope" value="Eukaryota"/>
</dbReference>
<dbReference type="EnsemblPlants" id="AES70879">
    <property type="protein sequence ID" value="AES70879"/>
    <property type="gene ID" value="MTR_3g064460"/>
</dbReference>
<evidence type="ECO:0000313" key="2">
    <source>
        <dbReference type="EMBL" id="RHN68068.1"/>
    </source>
</evidence>
<evidence type="ECO:0000313" key="1">
    <source>
        <dbReference type="EMBL" id="AES70879.1"/>
    </source>
</evidence>
<proteinExistence type="predicted"/>
<evidence type="ECO:0000313" key="3">
    <source>
        <dbReference type="EnsemblPlants" id="AES70879"/>
    </source>
</evidence>
<dbReference type="Proteomes" id="UP000002051">
    <property type="component" value="Chromosome 3"/>
</dbReference>
<protein>
    <recommendedName>
        <fullName evidence="6">F-box protein interaction domain protein</fullName>
    </recommendedName>
</protein>
<dbReference type="OrthoDB" id="1549426at2759"/>
<reference evidence="2" key="5">
    <citation type="journal article" date="2018" name="Nat. Plants">
        <title>Whole-genome landscape of Medicago truncatula symbiotic genes.</title>
        <authorList>
            <person name="Pecrix Y."/>
            <person name="Gamas P."/>
            <person name="Carrere S."/>
        </authorList>
    </citation>
    <scope>NUCLEOTIDE SEQUENCE</scope>
    <source>
        <tissue evidence="2">Leaves</tissue>
    </source>
</reference>
<accession>G7J7Y5</accession>
<dbReference type="OMA" id="MNFNCCS"/>
<dbReference type="KEGG" id="mtr:11411232"/>
<reference evidence="1 4" key="1">
    <citation type="journal article" date="2011" name="Nature">
        <title>The Medicago genome provides insight into the evolution of rhizobial symbioses.</title>
        <authorList>
            <person name="Young N.D."/>
            <person name="Debelle F."/>
            <person name="Oldroyd G.E."/>
            <person name="Geurts R."/>
            <person name="Cannon S.B."/>
            <person name="Udvardi M.K."/>
            <person name="Benedito V.A."/>
            <person name="Mayer K.F."/>
            <person name="Gouzy J."/>
            <person name="Schoof H."/>
            <person name="Van de Peer Y."/>
            <person name="Proost S."/>
            <person name="Cook D.R."/>
            <person name="Meyers B.C."/>
            <person name="Spannagl M."/>
            <person name="Cheung F."/>
            <person name="De Mita S."/>
            <person name="Krishnakumar V."/>
            <person name="Gundlach H."/>
            <person name="Zhou S."/>
            <person name="Mudge J."/>
            <person name="Bharti A.K."/>
            <person name="Murray J.D."/>
            <person name="Naoumkina M.A."/>
            <person name="Rosen B."/>
            <person name="Silverstein K.A."/>
            <person name="Tang H."/>
            <person name="Rombauts S."/>
            <person name="Zhao P.X."/>
            <person name="Zhou P."/>
            <person name="Barbe V."/>
            <person name="Bardou P."/>
            <person name="Bechner M."/>
            <person name="Bellec A."/>
            <person name="Berger A."/>
            <person name="Berges H."/>
            <person name="Bidwell S."/>
            <person name="Bisseling T."/>
            <person name="Choisne N."/>
            <person name="Couloux A."/>
            <person name="Denny R."/>
            <person name="Deshpande S."/>
            <person name="Dai X."/>
            <person name="Doyle J.J."/>
            <person name="Dudez A.M."/>
            <person name="Farmer A.D."/>
            <person name="Fouteau S."/>
            <person name="Franken C."/>
            <person name="Gibelin C."/>
            <person name="Gish J."/>
            <person name="Goldstein S."/>
            <person name="Gonzalez A.J."/>
            <person name="Green P.J."/>
            <person name="Hallab A."/>
            <person name="Hartog M."/>
            <person name="Hua A."/>
            <person name="Humphray S.J."/>
            <person name="Jeong D.H."/>
            <person name="Jing Y."/>
            <person name="Jocker A."/>
            <person name="Kenton S.M."/>
            <person name="Kim D.J."/>
            <person name="Klee K."/>
            <person name="Lai H."/>
            <person name="Lang C."/>
            <person name="Lin S."/>
            <person name="Macmil S.L."/>
            <person name="Magdelenat G."/>
            <person name="Matthews L."/>
            <person name="McCorrison J."/>
            <person name="Monaghan E.L."/>
            <person name="Mun J.H."/>
            <person name="Najar F.Z."/>
            <person name="Nicholson C."/>
            <person name="Noirot C."/>
            <person name="O'Bleness M."/>
            <person name="Paule C.R."/>
            <person name="Poulain J."/>
            <person name="Prion F."/>
            <person name="Qin B."/>
            <person name="Qu C."/>
            <person name="Retzel E.F."/>
            <person name="Riddle C."/>
            <person name="Sallet E."/>
            <person name="Samain S."/>
            <person name="Samson N."/>
            <person name="Sanders I."/>
            <person name="Saurat O."/>
            <person name="Scarpelli C."/>
            <person name="Schiex T."/>
            <person name="Segurens B."/>
            <person name="Severin A.J."/>
            <person name="Sherrier D.J."/>
            <person name="Shi R."/>
            <person name="Sims S."/>
            <person name="Singer S.R."/>
            <person name="Sinharoy S."/>
            <person name="Sterck L."/>
            <person name="Viollet A."/>
            <person name="Wang B.B."/>
            <person name="Wang K."/>
            <person name="Wang M."/>
            <person name="Wang X."/>
            <person name="Warfsmann J."/>
            <person name="Weissenbach J."/>
            <person name="White D.D."/>
            <person name="White J.D."/>
            <person name="Wiley G.B."/>
            <person name="Wincker P."/>
            <person name="Xing Y."/>
            <person name="Yang L."/>
            <person name="Yao Z."/>
            <person name="Ying F."/>
            <person name="Zhai J."/>
            <person name="Zhou L."/>
            <person name="Zuber A."/>
            <person name="Denarie J."/>
            <person name="Dixon R.A."/>
            <person name="May G.D."/>
            <person name="Schwartz D.C."/>
            <person name="Rogers J."/>
            <person name="Quetier F."/>
            <person name="Town C.D."/>
            <person name="Roe B.A."/>
        </authorList>
    </citation>
    <scope>NUCLEOTIDE SEQUENCE [LARGE SCALE GENOMIC DNA]</scope>
    <source>
        <strain evidence="1">A17</strain>
        <strain evidence="3 4">cv. Jemalong A17</strain>
    </source>
</reference>
<dbReference type="HOGENOM" id="CLU_052908_0_0_1"/>
<evidence type="ECO:0000313" key="5">
    <source>
        <dbReference type="Proteomes" id="UP000265566"/>
    </source>
</evidence>
<gene>
    <name evidence="3" type="primary">11411232</name>
    <name evidence="1" type="ordered locus">MTR_3g064460</name>
    <name evidence="2" type="ORF">MtrunA17_Chr3g0109741</name>
</gene>
<dbReference type="Gramene" id="rna16360">
    <property type="protein sequence ID" value="RHN68068.1"/>
    <property type="gene ID" value="gene16360"/>
</dbReference>
<sequence length="372" mass="42752">MNMEQKNSHDSFVDLVCHYQFENGSSQFLFLDVDQNEKKGGTFLNHSLSFSIENFVQTLASCKGLILLNGYNSDESCYYVINPLTKHSTMIPLPCIQGHVIRVGLASNDSNNFKVVLIEAKSPKLINGLEFHIFSSDTNKWKKENHSINLTLPSLPEFEFKELSTSPLYSNGAIHWEICGYLLVYHVQENYCELIEMPNFFQDWSWQSTMMYRRCLCESGNSVYYCYTDIDGFHIWELLKENYNLGPFCDSKKFRWRLVQTVMHEVFVSNHSNFCEALFEWEPYKIAPIAYSEQAQIIYLQLPGAVVAYNFNTGNLGSICKYSYPGMNFNCCSFLSSINSGIHNVHKGRDLVTDGEIMELNLPIGEIEKLSL</sequence>
<reference evidence="5" key="4">
    <citation type="journal article" date="2018" name="Nat. Plants">
        <title>Whole-genome landscape of Medicago truncatula symbiotic genes.</title>
        <authorList>
            <person name="Pecrix Y."/>
            <person name="Staton S.E."/>
            <person name="Sallet E."/>
            <person name="Lelandais-Briere C."/>
            <person name="Moreau S."/>
            <person name="Carrere S."/>
            <person name="Blein T."/>
            <person name="Jardinaud M.F."/>
            <person name="Latrasse D."/>
            <person name="Zouine M."/>
            <person name="Zahm M."/>
            <person name="Kreplak J."/>
            <person name="Mayjonade B."/>
            <person name="Satge C."/>
            <person name="Perez M."/>
            <person name="Cauet S."/>
            <person name="Marande W."/>
            <person name="Chantry-Darmon C."/>
            <person name="Lopez-Roques C."/>
            <person name="Bouchez O."/>
            <person name="Berard A."/>
            <person name="Debelle F."/>
            <person name="Munos S."/>
            <person name="Bendahmane A."/>
            <person name="Berges H."/>
            <person name="Niebel A."/>
            <person name="Buitink J."/>
            <person name="Frugier F."/>
            <person name="Benhamed M."/>
            <person name="Crespi M."/>
            <person name="Gouzy J."/>
            <person name="Gamas P."/>
        </authorList>
    </citation>
    <scope>NUCLEOTIDE SEQUENCE [LARGE SCALE GENOMIC DNA]</scope>
    <source>
        <strain evidence="5">cv. Jemalong A17</strain>
    </source>
</reference>
<keyword evidence="4" id="KW-1185">Reference proteome</keyword>
<dbReference type="EMBL" id="PSQE01000003">
    <property type="protein sequence ID" value="RHN68068.1"/>
    <property type="molecule type" value="Genomic_DNA"/>
</dbReference>
<organism evidence="1 4">
    <name type="scientific">Medicago truncatula</name>
    <name type="common">Barrel medic</name>
    <name type="synonym">Medicago tribuloides</name>
    <dbReference type="NCBI Taxonomy" id="3880"/>
    <lineage>
        <taxon>Eukaryota</taxon>
        <taxon>Viridiplantae</taxon>
        <taxon>Streptophyta</taxon>
        <taxon>Embryophyta</taxon>
        <taxon>Tracheophyta</taxon>
        <taxon>Spermatophyta</taxon>
        <taxon>Magnoliopsida</taxon>
        <taxon>eudicotyledons</taxon>
        <taxon>Gunneridae</taxon>
        <taxon>Pentapetalae</taxon>
        <taxon>rosids</taxon>
        <taxon>fabids</taxon>
        <taxon>Fabales</taxon>
        <taxon>Fabaceae</taxon>
        <taxon>Papilionoideae</taxon>
        <taxon>50 kb inversion clade</taxon>
        <taxon>NPAAA clade</taxon>
        <taxon>Hologalegina</taxon>
        <taxon>IRL clade</taxon>
        <taxon>Trifolieae</taxon>
        <taxon>Medicago</taxon>
    </lineage>
</organism>
<dbReference type="PaxDb" id="3880-AES70879"/>
<name>G7J7Y5_MEDTR</name>
<dbReference type="Proteomes" id="UP000265566">
    <property type="component" value="Chromosome 3"/>
</dbReference>
<reference evidence="3" key="3">
    <citation type="submission" date="2015-04" db="UniProtKB">
        <authorList>
            <consortium name="EnsemblPlants"/>
        </authorList>
    </citation>
    <scope>IDENTIFICATION</scope>
    <source>
        <strain evidence="3">cv. Jemalong A17</strain>
    </source>
</reference>
<evidence type="ECO:0008006" key="6">
    <source>
        <dbReference type="Google" id="ProtNLM"/>
    </source>
</evidence>